<accession>A0ABX6F185</accession>
<evidence type="ECO:0000313" key="4">
    <source>
        <dbReference type="Proteomes" id="UP000422736"/>
    </source>
</evidence>
<proteinExistence type="inferred from homology"/>
<keyword evidence="2" id="KW-0732">Signal</keyword>
<comment type="similarity">
    <text evidence="1">Belongs to the protease inhibitor I9 family.</text>
</comment>
<dbReference type="InterPro" id="IPR037045">
    <property type="entry name" value="S8pro/Inhibitor_I9_sf"/>
</dbReference>
<protein>
    <submittedName>
        <fullName evidence="3">Conserved hypothetical membrane protein</fullName>
    </submittedName>
</protein>
<dbReference type="InterPro" id="IPR052471">
    <property type="entry name" value="PBI_I9"/>
</dbReference>
<dbReference type="SUPFAM" id="SSF54897">
    <property type="entry name" value="Protease propeptides/inhibitors"/>
    <property type="match status" value="1"/>
</dbReference>
<dbReference type="EMBL" id="CP015059">
    <property type="protein sequence ID" value="QGN17137.1"/>
    <property type="molecule type" value="Genomic_DNA"/>
</dbReference>
<feature type="chain" id="PRO_5046208409" evidence="2">
    <location>
        <begin position="16"/>
        <end position="98"/>
    </location>
</feature>
<name>A0ABX6F185_KLUMA</name>
<sequence length="98" mass="11029">MKVALILALASTALATSLSSFMITYPDEFPYYDKLVQTVHDLQGTITHEYTLFNGFSVDLPQDTVNTLKSLNDKYKWGLEIEEDQEVHALGGQQPHLL</sequence>
<organism evidence="3 4">
    <name type="scientific">Kluyveromyces marxianus</name>
    <name type="common">Yeast</name>
    <name type="synonym">Candida kefyr</name>
    <dbReference type="NCBI Taxonomy" id="4911"/>
    <lineage>
        <taxon>Eukaryota</taxon>
        <taxon>Fungi</taxon>
        <taxon>Dikarya</taxon>
        <taxon>Ascomycota</taxon>
        <taxon>Saccharomycotina</taxon>
        <taxon>Saccharomycetes</taxon>
        <taxon>Saccharomycetales</taxon>
        <taxon>Saccharomycetaceae</taxon>
        <taxon>Kluyveromyces</taxon>
    </lineage>
</organism>
<dbReference type="PANTHER" id="PTHR28288:SF2">
    <property type="entry name" value="PROTEASE B INHIBITOR 2"/>
    <property type="match status" value="1"/>
</dbReference>
<gene>
    <name evidence="3" type="ORF">FIM1_3868</name>
</gene>
<dbReference type="Gene3D" id="3.30.70.80">
    <property type="entry name" value="Peptidase S8 propeptide/proteinase inhibitor I9"/>
    <property type="match status" value="1"/>
</dbReference>
<evidence type="ECO:0000256" key="1">
    <source>
        <dbReference type="ARBA" id="ARBA00038069"/>
    </source>
</evidence>
<dbReference type="Proteomes" id="UP000422736">
    <property type="component" value="Chromosome 6"/>
</dbReference>
<evidence type="ECO:0000313" key="3">
    <source>
        <dbReference type="EMBL" id="QGN17137.1"/>
    </source>
</evidence>
<reference evidence="3 4" key="1">
    <citation type="submission" date="2016-03" db="EMBL/GenBank/DDBJ databases">
        <title>How can Kluyveromyces marxianus grow so fast - potential evolutionary course in Saccharomyces Complex revealed by comparative genomics.</title>
        <authorList>
            <person name="Mo W."/>
            <person name="Lu W."/>
            <person name="Yang X."/>
            <person name="Qi J."/>
            <person name="Lv H."/>
        </authorList>
    </citation>
    <scope>NUCLEOTIDE SEQUENCE [LARGE SCALE GENOMIC DNA]</scope>
    <source>
        <strain evidence="3 4">FIM1</strain>
    </source>
</reference>
<evidence type="ECO:0000256" key="2">
    <source>
        <dbReference type="SAM" id="SignalP"/>
    </source>
</evidence>
<keyword evidence="4" id="KW-1185">Reference proteome</keyword>
<dbReference type="PANTHER" id="PTHR28288">
    <property type="entry name" value="PROTEASE B INHIBITOR 2"/>
    <property type="match status" value="1"/>
</dbReference>
<feature type="signal peptide" evidence="2">
    <location>
        <begin position="1"/>
        <end position="15"/>
    </location>
</feature>